<dbReference type="Proteomes" id="UP000237347">
    <property type="component" value="Unassembled WGS sequence"/>
</dbReference>
<dbReference type="AlphaFoldDB" id="A0AAW0MAV7"/>
<dbReference type="InterPro" id="IPR036691">
    <property type="entry name" value="Endo/exonu/phosph_ase_sf"/>
</dbReference>
<evidence type="ECO:0008006" key="3">
    <source>
        <dbReference type="Google" id="ProtNLM"/>
    </source>
</evidence>
<dbReference type="PANTHER" id="PTHR35218:SF7">
    <property type="entry name" value="ENDONUCLEASE_EXONUCLEASE_PHOSPHATASE"/>
    <property type="match status" value="1"/>
</dbReference>
<protein>
    <recommendedName>
        <fullName evidence="3">Endonuclease/exonuclease/phosphatase domain-containing protein</fullName>
    </recommendedName>
</protein>
<keyword evidence="2" id="KW-1185">Reference proteome</keyword>
<accession>A0AAW0MAV7</accession>
<dbReference type="PANTHER" id="PTHR35218">
    <property type="entry name" value="RNASE H DOMAIN-CONTAINING PROTEIN"/>
    <property type="match status" value="1"/>
</dbReference>
<name>A0AAW0MAV7_QUESU</name>
<comment type="caution">
    <text evidence="1">The sequence shown here is derived from an EMBL/GenBank/DDBJ whole genome shotgun (WGS) entry which is preliminary data.</text>
</comment>
<gene>
    <name evidence="1" type="ORF">CFP56_000461</name>
</gene>
<dbReference type="SUPFAM" id="SSF56219">
    <property type="entry name" value="DNase I-like"/>
    <property type="match status" value="1"/>
</dbReference>
<evidence type="ECO:0000313" key="1">
    <source>
        <dbReference type="EMBL" id="KAK7859977.1"/>
    </source>
</evidence>
<sequence length="262" mass="29165">MTARCPAPRTFLFLLNPLAQERTTPTLSDLGLGPIHQTIPSNFSEMKILVWNCRGAGSTSFHRNFLDMTRRLRPAIAIIMETRISGTKAEEVSSSLSFNNVCRSDASSFSGGIWILWNAQDTDLDILSVTDQAIHAVVQTGLLKADHICTLGTGWRLGTGSLANLWVDNWSGRGPLRSMIHGPLSRNEELLKHGSKLCLPKAYPQASSRTYRGKHYSLLLFGQSGPLGISWLWRINISHWMTFSRKFNPYPLSSSLHSLSEL</sequence>
<proteinExistence type="predicted"/>
<reference evidence="1 2" key="1">
    <citation type="journal article" date="2018" name="Sci. Data">
        <title>The draft genome sequence of cork oak.</title>
        <authorList>
            <person name="Ramos A.M."/>
            <person name="Usie A."/>
            <person name="Barbosa P."/>
            <person name="Barros P.M."/>
            <person name="Capote T."/>
            <person name="Chaves I."/>
            <person name="Simoes F."/>
            <person name="Abreu I."/>
            <person name="Carrasquinho I."/>
            <person name="Faro C."/>
            <person name="Guimaraes J.B."/>
            <person name="Mendonca D."/>
            <person name="Nobrega F."/>
            <person name="Rodrigues L."/>
            <person name="Saibo N.J.M."/>
            <person name="Varela M.C."/>
            <person name="Egas C."/>
            <person name="Matos J."/>
            <person name="Miguel C.M."/>
            <person name="Oliveira M.M."/>
            <person name="Ricardo C.P."/>
            <person name="Goncalves S."/>
        </authorList>
    </citation>
    <scope>NUCLEOTIDE SEQUENCE [LARGE SCALE GENOMIC DNA]</scope>
    <source>
        <strain evidence="2">cv. HL8</strain>
    </source>
</reference>
<dbReference type="EMBL" id="PKMF04000009">
    <property type="protein sequence ID" value="KAK7859977.1"/>
    <property type="molecule type" value="Genomic_DNA"/>
</dbReference>
<dbReference type="Gene3D" id="3.60.10.10">
    <property type="entry name" value="Endonuclease/exonuclease/phosphatase"/>
    <property type="match status" value="1"/>
</dbReference>
<evidence type="ECO:0000313" key="2">
    <source>
        <dbReference type="Proteomes" id="UP000237347"/>
    </source>
</evidence>
<organism evidence="1 2">
    <name type="scientific">Quercus suber</name>
    <name type="common">Cork oak</name>
    <dbReference type="NCBI Taxonomy" id="58331"/>
    <lineage>
        <taxon>Eukaryota</taxon>
        <taxon>Viridiplantae</taxon>
        <taxon>Streptophyta</taxon>
        <taxon>Embryophyta</taxon>
        <taxon>Tracheophyta</taxon>
        <taxon>Spermatophyta</taxon>
        <taxon>Magnoliopsida</taxon>
        <taxon>eudicotyledons</taxon>
        <taxon>Gunneridae</taxon>
        <taxon>Pentapetalae</taxon>
        <taxon>rosids</taxon>
        <taxon>fabids</taxon>
        <taxon>Fagales</taxon>
        <taxon>Fagaceae</taxon>
        <taxon>Quercus</taxon>
    </lineage>
</organism>